<dbReference type="RefSeq" id="WP_078402174.1">
    <property type="nucleotide sequence ID" value="NZ_CP016377.1"/>
</dbReference>
<comment type="caution">
    <text evidence="2">The sequence shown here is derived from an EMBL/GenBank/DDBJ whole genome shotgun (WGS) entry which is preliminary data.</text>
</comment>
<feature type="chain" id="PRO_5042559423" evidence="1">
    <location>
        <begin position="19"/>
        <end position="209"/>
    </location>
</feature>
<dbReference type="AlphaFoldDB" id="A0AAJ3NF96"/>
<protein>
    <submittedName>
        <fullName evidence="2">Uncharacterized protein</fullName>
    </submittedName>
</protein>
<accession>A0AAJ3NF96</accession>
<gene>
    <name evidence="2" type="ORF">BAY32_18400</name>
</gene>
<proteinExistence type="predicted"/>
<sequence length="209" mass="23524">MKKLLFLIASLAASFSFGQNFKASEYPKGVYETYEDFRSKTPSSDPKLSEAYSTDNTAYRFDNLDNKGKREKKAFAISDGKGNLYIHIINLIKKFNADDRGQGVDGGIYYLKAKNVGEYLFVKDYFTSNSAAMWGGLIAAAAARREKVAIFEEEKESFNLFKNTDDFKKFMEVSYPNISLELEKQGKGDGKESEAQVIERNLAKITPTS</sequence>
<organism evidence="2 3">
    <name type="scientific">Elizabethkingia ursingii</name>
    <dbReference type="NCBI Taxonomy" id="1756150"/>
    <lineage>
        <taxon>Bacteria</taxon>
        <taxon>Pseudomonadati</taxon>
        <taxon>Bacteroidota</taxon>
        <taxon>Flavobacteriia</taxon>
        <taxon>Flavobacteriales</taxon>
        <taxon>Weeksellaceae</taxon>
        <taxon>Elizabethkingia</taxon>
    </lineage>
</organism>
<dbReference type="KEGG" id="ego:BBD34_02035"/>
<evidence type="ECO:0000313" key="3">
    <source>
        <dbReference type="Proteomes" id="UP000190816"/>
    </source>
</evidence>
<evidence type="ECO:0000313" key="2">
    <source>
        <dbReference type="EMBL" id="OPB79654.1"/>
    </source>
</evidence>
<evidence type="ECO:0000256" key="1">
    <source>
        <dbReference type="SAM" id="SignalP"/>
    </source>
</evidence>
<dbReference type="EMBL" id="MAIC01000004">
    <property type="protein sequence ID" value="OPB79654.1"/>
    <property type="molecule type" value="Genomic_DNA"/>
</dbReference>
<reference evidence="2 3" key="1">
    <citation type="submission" date="2016-06" db="EMBL/GenBank/DDBJ databases">
        <authorList>
            <person name="Nicholson A.C."/>
        </authorList>
    </citation>
    <scope>NUCLEOTIDE SEQUENCE [LARGE SCALE GENOMIC DNA]</scope>
    <source>
        <strain evidence="2 3">G4123</strain>
    </source>
</reference>
<dbReference type="Proteomes" id="UP000190816">
    <property type="component" value="Unassembled WGS sequence"/>
</dbReference>
<feature type="signal peptide" evidence="1">
    <location>
        <begin position="1"/>
        <end position="18"/>
    </location>
</feature>
<name>A0AAJ3NF96_9FLAO</name>
<keyword evidence="1" id="KW-0732">Signal</keyword>